<comment type="caution">
    <text evidence="4">The sequence shown here is derived from an EMBL/GenBank/DDBJ whole genome shotgun (WGS) entry which is preliminary data.</text>
</comment>
<dbReference type="EMBL" id="JAFHKK010000025">
    <property type="protein sequence ID" value="MBN2965147.1"/>
    <property type="molecule type" value="Genomic_DNA"/>
</dbReference>
<sequence>MRALFLAALLSFTLVAGELVIAGGAGYKRPITELLELFVKESGVRVNPIFGNMQQIKQQLDHTDKVALFFGDEAFITRLGVKYEEVVELGKGKLVLVFAKEKEGTVKTLFDKKIATIAMPDPKRAIYGNAANTFLTPHLDALKEKLVVVQTVPQVSSYLLSGDVDAGFLNETDYLGIAQKVGNRVVIEESLYAPIRIIAVVLEGKQSPETDLFVAFLKSQEARHILTKHGL</sequence>
<dbReference type="RefSeq" id="WP_205459695.1">
    <property type="nucleotide sequence ID" value="NZ_JAFHKK010000025.1"/>
</dbReference>
<dbReference type="PANTHER" id="PTHR30632">
    <property type="entry name" value="MOLYBDATE-BINDING PERIPLASMIC PROTEIN"/>
    <property type="match status" value="1"/>
</dbReference>
<evidence type="ECO:0000256" key="1">
    <source>
        <dbReference type="ARBA" id="ARBA00009175"/>
    </source>
</evidence>
<dbReference type="Pfam" id="PF13531">
    <property type="entry name" value="SBP_bac_11"/>
    <property type="match status" value="1"/>
</dbReference>
<reference evidence="4 5" key="2">
    <citation type="submission" date="2021-02" db="EMBL/GenBank/DDBJ databases">
        <title>Sulfurospirillum tamanensis sp. nov.</title>
        <authorList>
            <person name="Frolova A."/>
            <person name="Merkel A."/>
            <person name="Slobodkin A."/>
        </authorList>
    </citation>
    <scope>NUCLEOTIDE SEQUENCE [LARGE SCALE GENOMIC DNA]</scope>
    <source>
        <strain evidence="4 5">T05b</strain>
    </source>
</reference>
<gene>
    <name evidence="4" type="primary">modA</name>
    <name evidence="4" type="ORF">JWV37_10165</name>
</gene>
<keyword evidence="2" id="KW-0479">Metal-binding</keyword>
<dbReference type="SUPFAM" id="SSF53850">
    <property type="entry name" value="Periplasmic binding protein-like II"/>
    <property type="match status" value="1"/>
</dbReference>
<dbReference type="PANTHER" id="PTHR30632:SF14">
    <property type="entry name" value="TUNGSTATE_MOLYBDATE_CHROMATE-BINDING PROTEIN MODA"/>
    <property type="match status" value="1"/>
</dbReference>
<dbReference type="Proteomes" id="UP000703590">
    <property type="component" value="Unassembled WGS sequence"/>
</dbReference>
<proteinExistence type="inferred from homology"/>
<dbReference type="InterPro" id="IPR050682">
    <property type="entry name" value="ModA/WtpA"/>
</dbReference>
<evidence type="ECO:0000313" key="5">
    <source>
        <dbReference type="Proteomes" id="UP000703590"/>
    </source>
</evidence>
<dbReference type="InterPro" id="IPR005950">
    <property type="entry name" value="ModA"/>
</dbReference>
<accession>A0ABS2WU22</accession>
<name>A0ABS2WU22_9BACT</name>
<keyword evidence="5" id="KW-1185">Reference proteome</keyword>
<dbReference type="Gene3D" id="3.40.190.10">
    <property type="entry name" value="Periplasmic binding protein-like II"/>
    <property type="match status" value="2"/>
</dbReference>
<evidence type="ECO:0000256" key="3">
    <source>
        <dbReference type="ARBA" id="ARBA00022729"/>
    </source>
</evidence>
<organism evidence="4 5">
    <name type="scientific">Sulfurospirillum tamanense</name>
    <dbReference type="NCBI Taxonomy" id="2813362"/>
    <lineage>
        <taxon>Bacteria</taxon>
        <taxon>Pseudomonadati</taxon>
        <taxon>Campylobacterota</taxon>
        <taxon>Epsilonproteobacteria</taxon>
        <taxon>Campylobacterales</taxon>
        <taxon>Sulfurospirillaceae</taxon>
        <taxon>Sulfurospirillum</taxon>
    </lineage>
</organism>
<evidence type="ECO:0000256" key="2">
    <source>
        <dbReference type="ARBA" id="ARBA00022723"/>
    </source>
</evidence>
<reference evidence="5" key="1">
    <citation type="submission" date="2021-02" db="EMBL/GenBank/DDBJ databases">
        <title>Sulfurospirillum tamanensis sp. nov.</title>
        <authorList>
            <person name="Merkel A.Y."/>
        </authorList>
    </citation>
    <scope>NUCLEOTIDE SEQUENCE [LARGE SCALE GENOMIC DNA]</scope>
    <source>
        <strain evidence="5">T05b</strain>
    </source>
</reference>
<evidence type="ECO:0000313" key="4">
    <source>
        <dbReference type="EMBL" id="MBN2965147.1"/>
    </source>
</evidence>
<protein>
    <submittedName>
        <fullName evidence="4">Molybdate ABC transporter substrate-binding protein</fullName>
    </submittedName>
</protein>
<reference evidence="4 5" key="3">
    <citation type="submission" date="2021-02" db="EMBL/GenBank/DDBJ databases">
        <authorList>
            <person name="Merkel A.Y."/>
        </authorList>
    </citation>
    <scope>NUCLEOTIDE SEQUENCE [LARGE SCALE GENOMIC DNA]</scope>
    <source>
        <strain evidence="4 5">T05b</strain>
    </source>
</reference>
<comment type="similarity">
    <text evidence="1">Belongs to the bacterial solute-binding protein ModA family.</text>
</comment>
<dbReference type="NCBIfam" id="TIGR01256">
    <property type="entry name" value="modA"/>
    <property type="match status" value="1"/>
</dbReference>
<keyword evidence="3" id="KW-0732">Signal</keyword>